<dbReference type="EMBL" id="JBIAMT010000003">
    <property type="protein sequence ID" value="MFF0498469.1"/>
    <property type="molecule type" value="Genomic_DNA"/>
</dbReference>
<reference evidence="1 2" key="1">
    <citation type="submission" date="2024-10" db="EMBL/GenBank/DDBJ databases">
        <title>The Natural Products Discovery Center: Release of the First 8490 Sequenced Strains for Exploring Actinobacteria Biosynthetic Diversity.</title>
        <authorList>
            <person name="Kalkreuter E."/>
            <person name="Kautsar S.A."/>
            <person name="Yang D."/>
            <person name="Bader C.D."/>
            <person name="Teijaro C.N."/>
            <person name="Fluegel L."/>
            <person name="Davis C.M."/>
            <person name="Simpson J.R."/>
            <person name="Lauterbach L."/>
            <person name="Steele A.D."/>
            <person name="Gui C."/>
            <person name="Meng S."/>
            <person name="Li G."/>
            <person name="Viehrig K."/>
            <person name="Ye F."/>
            <person name="Su P."/>
            <person name="Kiefer A.F."/>
            <person name="Nichols A."/>
            <person name="Cepeda A.J."/>
            <person name="Yan W."/>
            <person name="Fan B."/>
            <person name="Jiang Y."/>
            <person name="Adhikari A."/>
            <person name="Zheng C.-J."/>
            <person name="Schuster L."/>
            <person name="Cowan T.M."/>
            <person name="Smanski M.J."/>
            <person name="Chevrette M.G."/>
            <person name="De Carvalho L.P.S."/>
            <person name="Shen B."/>
        </authorList>
    </citation>
    <scope>NUCLEOTIDE SEQUENCE [LARGE SCALE GENOMIC DNA]</scope>
    <source>
        <strain evidence="1 2">NPDC004119</strain>
    </source>
</reference>
<dbReference type="Proteomes" id="UP001601442">
    <property type="component" value="Unassembled WGS sequence"/>
</dbReference>
<evidence type="ECO:0000313" key="1">
    <source>
        <dbReference type="EMBL" id="MFF0498469.1"/>
    </source>
</evidence>
<accession>A0ABW6P5P3</accession>
<keyword evidence="2" id="KW-1185">Reference proteome</keyword>
<sequence>MIVYLVFLCAFAAIGVYATGEIVAKNVHVSVHKVFPWSKKFGHWRTRTDGHEFRITVWRWSVDLLTRGKSYAELVGFPYRISDWIIDEFDSSFNKLAIASLRYHLNHSVAYNEQHREAWEALIERLSERRPEVADTDEKKAVLRADDRHPFEPVYGADGKISHYTMRESTPEERAIMDDYDVRERAYHERIQQARKDFIDVLPYLWS</sequence>
<name>A0ABW6P5P3_9NOCA</name>
<evidence type="ECO:0000313" key="2">
    <source>
        <dbReference type="Proteomes" id="UP001601442"/>
    </source>
</evidence>
<proteinExistence type="predicted"/>
<organism evidence="1 2">
    <name type="scientific">Nocardia aobensis</name>
    <dbReference type="NCBI Taxonomy" id="257277"/>
    <lineage>
        <taxon>Bacteria</taxon>
        <taxon>Bacillati</taxon>
        <taxon>Actinomycetota</taxon>
        <taxon>Actinomycetes</taxon>
        <taxon>Mycobacteriales</taxon>
        <taxon>Nocardiaceae</taxon>
        <taxon>Nocardia</taxon>
    </lineage>
</organism>
<protein>
    <submittedName>
        <fullName evidence="1">Uncharacterized protein</fullName>
    </submittedName>
</protein>
<dbReference type="RefSeq" id="WP_387395909.1">
    <property type="nucleotide sequence ID" value="NZ_JBIAMT010000003.1"/>
</dbReference>
<comment type="caution">
    <text evidence="1">The sequence shown here is derived from an EMBL/GenBank/DDBJ whole genome shotgun (WGS) entry which is preliminary data.</text>
</comment>
<gene>
    <name evidence="1" type="ORF">ACFYU5_18835</name>
</gene>